<dbReference type="InterPro" id="IPR050055">
    <property type="entry name" value="EF-Tu_GTPase"/>
</dbReference>
<gene>
    <name evidence="2" type="ORF">B0F90DRAFT_1668438</name>
</gene>
<dbReference type="PANTHER" id="PTHR43721">
    <property type="entry name" value="ELONGATION FACTOR TU-RELATED"/>
    <property type="match status" value="1"/>
</dbReference>
<comment type="caution">
    <text evidence="2">The sequence shown here is derived from an EMBL/GenBank/DDBJ whole genome shotgun (WGS) entry which is preliminary data.</text>
</comment>
<dbReference type="Proteomes" id="UP001203297">
    <property type="component" value="Unassembled WGS sequence"/>
</dbReference>
<dbReference type="GO" id="GO:0003746">
    <property type="term" value="F:translation elongation factor activity"/>
    <property type="evidence" value="ECO:0007669"/>
    <property type="project" value="TreeGrafter"/>
</dbReference>
<dbReference type="PANTHER" id="PTHR43721:SF3">
    <property type="entry name" value="GTP-BINDING PROTEIN 2"/>
    <property type="match status" value="1"/>
</dbReference>
<feature type="compositionally biased region" description="Basic and acidic residues" evidence="1">
    <location>
        <begin position="140"/>
        <end position="152"/>
    </location>
</feature>
<keyword evidence="3" id="KW-1185">Reference proteome</keyword>
<dbReference type="EMBL" id="WTXG01000019">
    <property type="protein sequence ID" value="KAI0300128.1"/>
    <property type="molecule type" value="Genomic_DNA"/>
</dbReference>
<accession>A0AAD4M5D0</accession>
<organism evidence="2 3">
    <name type="scientific">Multifurca ochricompacta</name>
    <dbReference type="NCBI Taxonomy" id="376703"/>
    <lineage>
        <taxon>Eukaryota</taxon>
        <taxon>Fungi</taxon>
        <taxon>Dikarya</taxon>
        <taxon>Basidiomycota</taxon>
        <taxon>Agaricomycotina</taxon>
        <taxon>Agaricomycetes</taxon>
        <taxon>Russulales</taxon>
        <taxon>Russulaceae</taxon>
        <taxon>Multifurca</taxon>
    </lineage>
</organism>
<protein>
    <submittedName>
        <fullName evidence="2">Uncharacterized protein</fullName>
    </submittedName>
</protein>
<sequence>MFGESESESPRVPSPWDLILSPSPANKVYHRQGKILLPELAPEVEEGNVEYKLHLVNPSPARFARLVTQMKWRLLEGGGQAIYELGVADSGSLVGLEPENLRATLVTLHAMANEIGARVIITKEIEITVADMSGAGFHAPPDKRHGSRDNKQRSAIKNHSKVNPFPVEDSPCSFVSATSTSVDSSGSMITDSWTESSSQFLPSPPTYSIGSPVRDREAPHESDSLLVFPMLTEDDPRCLAPAESLTNGSDSLIGYTLANTVSGRSTTEVEGGRDTFELHNTQHTMDVGPEVVALAITAVDALADRNELFLAALAKLEITNSALAPGRRKRKIVEP</sequence>
<name>A0AAD4M5D0_9AGAM</name>
<proteinExistence type="predicted"/>
<evidence type="ECO:0000256" key="1">
    <source>
        <dbReference type="SAM" id="MobiDB-lite"/>
    </source>
</evidence>
<dbReference type="AlphaFoldDB" id="A0AAD4M5D0"/>
<evidence type="ECO:0000313" key="2">
    <source>
        <dbReference type="EMBL" id="KAI0300128.1"/>
    </source>
</evidence>
<reference evidence="2" key="1">
    <citation type="journal article" date="2022" name="New Phytol.">
        <title>Evolutionary transition to the ectomycorrhizal habit in the genomes of a hyperdiverse lineage of mushroom-forming fungi.</title>
        <authorList>
            <person name="Looney B."/>
            <person name="Miyauchi S."/>
            <person name="Morin E."/>
            <person name="Drula E."/>
            <person name="Courty P.E."/>
            <person name="Kohler A."/>
            <person name="Kuo A."/>
            <person name="LaButti K."/>
            <person name="Pangilinan J."/>
            <person name="Lipzen A."/>
            <person name="Riley R."/>
            <person name="Andreopoulos W."/>
            <person name="He G."/>
            <person name="Johnson J."/>
            <person name="Nolan M."/>
            <person name="Tritt A."/>
            <person name="Barry K.W."/>
            <person name="Grigoriev I.V."/>
            <person name="Nagy L.G."/>
            <person name="Hibbett D."/>
            <person name="Henrissat B."/>
            <person name="Matheny P.B."/>
            <person name="Labbe J."/>
            <person name="Martin F.M."/>
        </authorList>
    </citation>
    <scope>NUCLEOTIDE SEQUENCE</scope>
    <source>
        <strain evidence="2">BPL690</strain>
    </source>
</reference>
<feature type="region of interest" description="Disordered" evidence="1">
    <location>
        <begin position="136"/>
        <end position="162"/>
    </location>
</feature>
<evidence type="ECO:0000313" key="3">
    <source>
        <dbReference type="Proteomes" id="UP001203297"/>
    </source>
</evidence>